<name>M2SL86_COCH5</name>
<evidence type="ECO:0000313" key="2">
    <source>
        <dbReference type="Proteomes" id="UP000016936"/>
    </source>
</evidence>
<accession>M2SL86</accession>
<dbReference type="AlphaFoldDB" id="M2SL86"/>
<reference evidence="1 2" key="1">
    <citation type="journal article" date="2012" name="PLoS Pathog.">
        <title>Diverse lifestyles and strategies of plant pathogenesis encoded in the genomes of eighteen Dothideomycetes fungi.</title>
        <authorList>
            <person name="Ohm R.A."/>
            <person name="Feau N."/>
            <person name="Henrissat B."/>
            <person name="Schoch C.L."/>
            <person name="Horwitz B.A."/>
            <person name="Barry K.W."/>
            <person name="Condon B.J."/>
            <person name="Copeland A.C."/>
            <person name="Dhillon B."/>
            <person name="Glaser F."/>
            <person name="Hesse C.N."/>
            <person name="Kosti I."/>
            <person name="LaButti K."/>
            <person name="Lindquist E.A."/>
            <person name="Lucas S."/>
            <person name="Salamov A.A."/>
            <person name="Bradshaw R.E."/>
            <person name="Ciuffetti L."/>
            <person name="Hamelin R.C."/>
            <person name="Kema G.H.J."/>
            <person name="Lawrence C."/>
            <person name="Scott J.A."/>
            <person name="Spatafora J.W."/>
            <person name="Turgeon B.G."/>
            <person name="de Wit P.J.G.M."/>
            <person name="Zhong S."/>
            <person name="Goodwin S.B."/>
            <person name="Grigoriev I.V."/>
        </authorList>
    </citation>
    <scope>NUCLEOTIDE SEQUENCE [LARGE SCALE GENOMIC DNA]</scope>
    <source>
        <strain evidence="2">C5 / ATCC 48332 / race O</strain>
    </source>
</reference>
<organism evidence="1 2">
    <name type="scientific">Cochliobolus heterostrophus (strain C5 / ATCC 48332 / race O)</name>
    <name type="common">Southern corn leaf blight fungus</name>
    <name type="synonym">Bipolaris maydis</name>
    <dbReference type="NCBI Taxonomy" id="701091"/>
    <lineage>
        <taxon>Eukaryota</taxon>
        <taxon>Fungi</taxon>
        <taxon>Dikarya</taxon>
        <taxon>Ascomycota</taxon>
        <taxon>Pezizomycotina</taxon>
        <taxon>Dothideomycetes</taxon>
        <taxon>Pleosporomycetidae</taxon>
        <taxon>Pleosporales</taxon>
        <taxon>Pleosporineae</taxon>
        <taxon>Pleosporaceae</taxon>
        <taxon>Bipolaris</taxon>
    </lineage>
</organism>
<feature type="non-terminal residue" evidence="1">
    <location>
        <position position="54"/>
    </location>
</feature>
<protein>
    <submittedName>
        <fullName evidence="1">Uncharacterized protein</fullName>
    </submittedName>
</protein>
<gene>
    <name evidence="1" type="ORF">COCHEDRAFT_1024267</name>
</gene>
<proteinExistence type="predicted"/>
<dbReference type="HOGENOM" id="CLU_3055896_0_0_1"/>
<evidence type="ECO:0000313" key="1">
    <source>
        <dbReference type="EMBL" id="EMD86095.1"/>
    </source>
</evidence>
<dbReference type="Proteomes" id="UP000016936">
    <property type="component" value="Unassembled WGS sequence"/>
</dbReference>
<dbReference type="EMBL" id="KB445586">
    <property type="protein sequence ID" value="EMD86095.1"/>
    <property type="molecule type" value="Genomic_DNA"/>
</dbReference>
<reference evidence="2" key="2">
    <citation type="journal article" date="2013" name="PLoS Genet.">
        <title>Comparative genome structure, secondary metabolite, and effector coding capacity across Cochliobolus pathogens.</title>
        <authorList>
            <person name="Condon B.J."/>
            <person name="Leng Y."/>
            <person name="Wu D."/>
            <person name="Bushley K.E."/>
            <person name="Ohm R.A."/>
            <person name="Otillar R."/>
            <person name="Martin J."/>
            <person name="Schackwitz W."/>
            <person name="Grimwood J."/>
            <person name="MohdZainudin N."/>
            <person name="Xue C."/>
            <person name="Wang R."/>
            <person name="Manning V.A."/>
            <person name="Dhillon B."/>
            <person name="Tu Z.J."/>
            <person name="Steffenson B.J."/>
            <person name="Salamov A."/>
            <person name="Sun H."/>
            <person name="Lowry S."/>
            <person name="LaButti K."/>
            <person name="Han J."/>
            <person name="Copeland A."/>
            <person name="Lindquist E."/>
            <person name="Barry K."/>
            <person name="Schmutz J."/>
            <person name="Baker S.E."/>
            <person name="Ciuffetti L.M."/>
            <person name="Grigoriev I.V."/>
            <person name="Zhong S."/>
            <person name="Turgeon B.G."/>
        </authorList>
    </citation>
    <scope>NUCLEOTIDE SEQUENCE [LARGE SCALE GENOMIC DNA]</scope>
    <source>
        <strain evidence="2">C5 / ATCC 48332 / race O</strain>
    </source>
</reference>
<keyword evidence="2" id="KW-1185">Reference proteome</keyword>
<sequence length="54" mass="6095">MHVFVVFNHDVSNSLNQIAYLVLCTLDTFVKALLPLLDISNDRADDLVLHSHCN</sequence>